<dbReference type="InterPro" id="IPR036390">
    <property type="entry name" value="WH_DNA-bd_sf"/>
</dbReference>
<dbReference type="Pfam" id="PF03466">
    <property type="entry name" value="LysR_substrate"/>
    <property type="match status" value="1"/>
</dbReference>
<dbReference type="GO" id="GO:0003700">
    <property type="term" value="F:DNA-binding transcription factor activity"/>
    <property type="evidence" value="ECO:0007669"/>
    <property type="project" value="InterPro"/>
</dbReference>
<dbReference type="Pfam" id="PF00126">
    <property type="entry name" value="HTH_1"/>
    <property type="match status" value="1"/>
</dbReference>
<evidence type="ECO:0000313" key="7">
    <source>
        <dbReference type="EMBL" id="TQI86180.1"/>
    </source>
</evidence>
<dbReference type="FunFam" id="1.10.10.10:FF:000001">
    <property type="entry name" value="LysR family transcriptional regulator"/>
    <property type="match status" value="1"/>
</dbReference>
<evidence type="ECO:0000256" key="3">
    <source>
        <dbReference type="ARBA" id="ARBA00023015"/>
    </source>
</evidence>
<sequence>MANLPSMPLDNLTDLLVFIRVADACSFTLAAERLGISRSAAGKCVNRLEERLATRLLQRTTRSVSLTEDGAVFYEYAQRILSQAEEAETALNTRRQTPRGRLRLDLPVSLGRLHILPILREFLAQWPEEDADVSFSDEYSDLVRDGIDVAIRVGGSDDSRLVRRVLAPHRLITCAAPDYLARHGTPAKPEALGDHETLVFSHQGLPAPWRYLVNGQLHEQPVRGRMRFNNVEALRDAAVAGAGLCQVGAFLVGEQIAAGTLVPVLERYCRPGPPICAVYPSRRHLSPKVKLFLTAIERRWQGKAIWETA</sequence>
<dbReference type="SUPFAM" id="SSF53850">
    <property type="entry name" value="Periplasmic binding protein-like II"/>
    <property type="match status" value="1"/>
</dbReference>
<evidence type="ECO:0000313" key="8">
    <source>
        <dbReference type="Proteomes" id="UP000320710"/>
    </source>
</evidence>
<dbReference type="Gene3D" id="3.40.190.290">
    <property type="match status" value="1"/>
</dbReference>
<evidence type="ECO:0000259" key="6">
    <source>
        <dbReference type="PROSITE" id="PS50931"/>
    </source>
</evidence>
<feature type="domain" description="HTH lysR-type" evidence="6">
    <location>
        <begin position="10"/>
        <end position="67"/>
    </location>
</feature>
<dbReference type="Proteomes" id="UP000320710">
    <property type="component" value="Unassembled WGS sequence"/>
</dbReference>
<dbReference type="GO" id="GO:0006351">
    <property type="term" value="P:DNA-templated transcription"/>
    <property type="evidence" value="ECO:0007669"/>
    <property type="project" value="TreeGrafter"/>
</dbReference>
<evidence type="ECO:0000256" key="2">
    <source>
        <dbReference type="ARBA" id="ARBA00022491"/>
    </source>
</evidence>
<gene>
    <name evidence="7" type="ORF">FHU12_3781</name>
</gene>
<dbReference type="SUPFAM" id="SSF46785">
    <property type="entry name" value="Winged helix' DNA-binding domain"/>
    <property type="match status" value="1"/>
</dbReference>
<dbReference type="PANTHER" id="PTHR30537">
    <property type="entry name" value="HTH-TYPE TRANSCRIPTIONAL REGULATOR"/>
    <property type="match status" value="1"/>
</dbReference>
<dbReference type="EMBL" id="VFMJ01000001">
    <property type="protein sequence ID" value="TQI86180.1"/>
    <property type="molecule type" value="Genomic_DNA"/>
</dbReference>
<reference evidence="7 8" key="1">
    <citation type="submission" date="2019-06" db="EMBL/GenBank/DDBJ databases">
        <authorList>
            <person name="Deangelis K."/>
            <person name="Huntemann M."/>
            <person name="Clum A."/>
            <person name="Pillay M."/>
            <person name="Palaniappan K."/>
            <person name="Varghese N."/>
            <person name="Mikhailova N."/>
            <person name="Stamatis D."/>
            <person name="Reddy T."/>
            <person name="Daum C."/>
            <person name="Shapiro N."/>
            <person name="Ivanova N."/>
            <person name="Kyrpides N."/>
            <person name="Woyke T."/>
        </authorList>
    </citation>
    <scope>NUCLEOTIDE SEQUENCE [LARGE SCALE GENOMIC DNA]</scope>
    <source>
        <strain evidence="7 8">106R</strain>
    </source>
</reference>
<keyword evidence="2" id="KW-0678">Repressor</keyword>
<dbReference type="PROSITE" id="PS50931">
    <property type="entry name" value="HTH_LYSR"/>
    <property type="match status" value="1"/>
</dbReference>
<proteinExistence type="inferred from homology"/>
<dbReference type="InterPro" id="IPR000847">
    <property type="entry name" value="LysR_HTH_N"/>
</dbReference>
<dbReference type="PANTHER" id="PTHR30537:SF5">
    <property type="entry name" value="HTH-TYPE TRANSCRIPTIONAL ACTIVATOR TTDR-RELATED"/>
    <property type="match status" value="1"/>
</dbReference>
<keyword evidence="5" id="KW-0804">Transcription</keyword>
<reference evidence="7 8" key="2">
    <citation type="submission" date="2019-07" db="EMBL/GenBank/DDBJ databases">
        <title>Investigation of anaerobic lignin degradation for improved lignocellulosic biofuels.</title>
        <authorList>
            <person name="Deangelis K.PhD."/>
        </authorList>
    </citation>
    <scope>NUCLEOTIDE SEQUENCE [LARGE SCALE GENOMIC DNA]</scope>
    <source>
        <strain evidence="7 8">106R</strain>
    </source>
</reference>
<dbReference type="InterPro" id="IPR036388">
    <property type="entry name" value="WH-like_DNA-bd_sf"/>
</dbReference>
<protein>
    <submittedName>
        <fullName evidence="7">LysR family transcriptional regulator</fullName>
    </submittedName>
</protein>
<keyword evidence="4" id="KW-0238">DNA-binding</keyword>
<accession>A0AA46K9N7</accession>
<organism evidence="7 8">
    <name type="scientific">Serratia marcescens</name>
    <dbReference type="NCBI Taxonomy" id="615"/>
    <lineage>
        <taxon>Bacteria</taxon>
        <taxon>Pseudomonadati</taxon>
        <taxon>Pseudomonadota</taxon>
        <taxon>Gammaproteobacteria</taxon>
        <taxon>Enterobacterales</taxon>
        <taxon>Yersiniaceae</taxon>
        <taxon>Serratia</taxon>
    </lineage>
</organism>
<evidence type="ECO:0000256" key="5">
    <source>
        <dbReference type="ARBA" id="ARBA00023163"/>
    </source>
</evidence>
<comment type="caution">
    <text evidence="7">The sequence shown here is derived from an EMBL/GenBank/DDBJ whole genome shotgun (WGS) entry which is preliminary data.</text>
</comment>
<dbReference type="CDD" id="cd08422">
    <property type="entry name" value="PBP2_CrgA_like"/>
    <property type="match status" value="1"/>
</dbReference>
<dbReference type="InterPro" id="IPR058163">
    <property type="entry name" value="LysR-type_TF_proteobact-type"/>
</dbReference>
<name>A0AA46K9N7_SERMA</name>
<dbReference type="Gene3D" id="1.10.10.10">
    <property type="entry name" value="Winged helix-like DNA-binding domain superfamily/Winged helix DNA-binding domain"/>
    <property type="match status" value="1"/>
</dbReference>
<dbReference type="InterPro" id="IPR005119">
    <property type="entry name" value="LysR_subst-bd"/>
</dbReference>
<comment type="similarity">
    <text evidence="1">Belongs to the LysR transcriptional regulatory family.</text>
</comment>
<keyword evidence="3" id="KW-0805">Transcription regulation</keyword>
<evidence type="ECO:0000256" key="4">
    <source>
        <dbReference type="ARBA" id="ARBA00023125"/>
    </source>
</evidence>
<dbReference type="AlphaFoldDB" id="A0AA46K9N7"/>
<dbReference type="GO" id="GO:0043565">
    <property type="term" value="F:sequence-specific DNA binding"/>
    <property type="evidence" value="ECO:0007669"/>
    <property type="project" value="TreeGrafter"/>
</dbReference>
<dbReference type="FunFam" id="3.40.190.290:FF:000001">
    <property type="entry name" value="Transcriptional regulator, LysR family"/>
    <property type="match status" value="1"/>
</dbReference>
<evidence type="ECO:0000256" key="1">
    <source>
        <dbReference type="ARBA" id="ARBA00009437"/>
    </source>
</evidence>